<evidence type="ECO:0000313" key="1">
    <source>
        <dbReference type="EMBL" id="NBI29558.1"/>
    </source>
</evidence>
<accession>A0A6N9Q419</accession>
<dbReference type="GO" id="GO:0009306">
    <property type="term" value="P:protein secretion"/>
    <property type="evidence" value="ECO:0007669"/>
    <property type="project" value="InterPro"/>
</dbReference>
<sequence>MIKKDLKTAKAVALSYTSEKNDAPELKAKGKGLVADNIIREAKNYGVPIQEDASLVEVLSKLEINEEIPAELYQLIAEIFTMVYKADQKAKMMKVFNS</sequence>
<dbReference type="PANTHER" id="PTHR30531">
    <property type="entry name" value="FLAGELLAR BIOSYNTHETIC PROTEIN FLHB"/>
    <property type="match status" value="1"/>
</dbReference>
<name>A0A6N9Q419_9BACL</name>
<dbReference type="InterPro" id="IPR006135">
    <property type="entry name" value="T3SS_substrate_exporter"/>
</dbReference>
<dbReference type="Pfam" id="PF01312">
    <property type="entry name" value="Bac_export_2"/>
    <property type="match status" value="1"/>
</dbReference>
<dbReference type="InterPro" id="IPR029025">
    <property type="entry name" value="T3SS_substrate_exporter_C"/>
</dbReference>
<evidence type="ECO:0000313" key="2">
    <source>
        <dbReference type="Proteomes" id="UP000448943"/>
    </source>
</evidence>
<dbReference type="RefSeq" id="WP_160646368.1">
    <property type="nucleotide sequence ID" value="NZ_SIJB01000026.1"/>
</dbReference>
<dbReference type="AlphaFoldDB" id="A0A6N9Q419"/>
<organism evidence="1 2">
    <name type="scientific">Chengkuizengella marina</name>
    <dbReference type="NCBI Taxonomy" id="2507566"/>
    <lineage>
        <taxon>Bacteria</taxon>
        <taxon>Bacillati</taxon>
        <taxon>Bacillota</taxon>
        <taxon>Bacilli</taxon>
        <taxon>Bacillales</taxon>
        <taxon>Paenibacillaceae</taxon>
        <taxon>Chengkuizengella</taxon>
    </lineage>
</organism>
<reference evidence="1 2" key="1">
    <citation type="submission" date="2019-01" db="EMBL/GenBank/DDBJ databases">
        <title>Chengkuizengella sp. nov., isolated from deep-sea sediment of East Pacific Ocean.</title>
        <authorList>
            <person name="Yang J."/>
            <person name="Lai Q."/>
            <person name="Shao Z."/>
        </authorList>
    </citation>
    <scope>NUCLEOTIDE SEQUENCE [LARGE SCALE GENOMIC DNA]</scope>
    <source>
        <strain evidence="1 2">YPA3-1-1</strain>
    </source>
</reference>
<protein>
    <submittedName>
        <fullName evidence="1">FhlB domain-containing protein</fullName>
    </submittedName>
</protein>
<proteinExistence type="predicted"/>
<dbReference type="SUPFAM" id="SSF160544">
    <property type="entry name" value="EscU C-terminal domain-like"/>
    <property type="match status" value="1"/>
</dbReference>
<gene>
    <name evidence="1" type="ORF">ERL59_11375</name>
</gene>
<dbReference type="GO" id="GO:0005886">
    <property type="term" value="C:plasma membrane"/>
    <property type="evidence" value="ECO:0007669"/>
    <property type="project" value="TreeGrafter"/>
</dbReference>
<dbReference type="OrthoDB" id="5244399at2"/>
<dbReference type="Proteomes" id="UP000448943">
    <property type="component" value="Unassembled WGS sequence"/>
</dbReference>
<dbReference type="EMBL" id="SIJB01000026">
    <property type="protein sequence ID" value="NBI29558.1"/>
    <property type="molecule type" value="Genomic_DNA"/>
</dbReference>
<keyword evidence="2" id="KW-1185">Reference proteome</keyword>
<dbReference type="Gene3D" id="3.40.1690.10">
    <property type="entry name" value="secretion proteins EscU"/>
    <property type="match status" value="1"/>
</dbReference>
<dbReference type="PANTHER" id="PTHR30531:SF12">
    <property type="entry name" value="FLAGELLAR BIOSYNTHETIC PROTEIN FLHB"/>
    <property type="match status" value="1"/>
</dbReference>
<comment type="caution">
    <text evidence="1">The sequence shown here is derived from an EMBL/GenBank/DDBJ whole genome shotgun (WGS) entry which is preliminary data.</text>
</comment>